<keyword evidence="3" id="KW-1185">Reference proteome</keyword>
<reference evidence="2 3" key="1">
    <citation type="submission" date="2020-02" db="EMBL/GenBank/DDBJ databases">
        <title>A chromosome-scale genome assembly of the black bullhead catfish (Ameiurus melas).</title>
        <authorList>
            <person name="Wen M."/>
            <person name="Zham M."/>
            <person name="Cabau C."/>
            <person name="Klopp C."/>
            <person name="Donnadieu C."/>
            <person name="Roques C."/>
            <person name="Bouchez O."/>
            <person name="Lampietro C."/>
            <person name="Jouanno E."/>
            <person name="Herpin A."/>
            <person name="Louis A."/>
            <person name="Berthelot C."/>
            <person name="Parey E."/>
            <person name="Roest-Crollius H."/>
            <person name="Braasch I."/>
            <person name="Postlethwait J."/>
            <person name="Robinson-Rechavi M."/>
            <person name="Echchiki A."/>
            <person name="Begum T."/>
            <person name="Montfort J."/>
            <person name="Schartl M."/>
            <person name="Bobe J."/>
            <person name="Guiguen Y."/>
        </authorList>
    </citation>
    <scope>NUCLEOTIDE SEQUENCE [LARGE SCALE GENOMIC DNA]</scope>
    <source>
        <strain evidence="2">M_S1</strain>
        <tissue evidence="2">Blood</tissue>
    </source>
</reference>
<feature type="region of interest" description="Disordered" evidence="1">
    <location>
        <begin position="84"/>
        <end position="110"/>
    </location>
</feature>
<dbReference type="AlphaFoldDB" id="A0A7J6A217"/>
<feature type="compositionally biased region" description="Low complexity" evidence="1">
    <location>
        <begin position="84"/>
        <end position="96"/>
    </location>
</feature>
<proteinExistence type="predicted"/>
<dbReference type="Proteomes" id="UP000593565">
    <property type="component" value="Unassembled WGS sequence"/>
</dbReference>
<dbReference type="EMBL" id="JAAGNN010000020">
    <property type="protein sequence ID" value="KAF4076231.1"/>
    <property type="molecule type" value="Genomic_DNA"/>
</dbReference>
<evidence type="ECO:0000313" key="3">
    <source>
        <dbReference type="Proteomes" id="UP000593565"/>
    </source>
</evidence>
<organism evidence="2 3">
    <name type="scientific">Ameiurus melas</name>
    <name type="common">Black bullhead</name>
    <name type="synonym">Silurus melas</name>
    <dbReference type="NCBI Taxonomy" id="219545"/>
    <lineage>
        <taxon>Eukaryota</taxon>
        <taxon>Metazoa</taxon>
        <taxon>Chordata</taxon>
        <taxon>Craniata</taxon>
        <taxon>Vertebrata</taxon>
        <taxon>Euteleostomi</taxon>
        <taxon>Actinopterygii</taxon>
        <taxon>Neopterygii</taxon>
        <taxon>Teleostei</taxon>
        <taxon>Ostariophysi</taxon>
        <taxon>Siluriformes</taxon>
        <taxon>Ictaluridae</taxon>
        <taxon>Ameiurus</taxon>
    </lineage>
</organism>
<name>A0A7J6A217_AMEME</name>
<evidence type="ECO:0000313" key="2">
    <source>
        <dbReference type="EMBL" id="KAF4076231.1"/>
    </source>
</evidence>
<accession>A0A7J6A217</accession>
<gene>
    <name evidence="2" type="ORF">AMELA_G00227890</name>
</gene>
<protein>
    <submittedName>
        <fullName evidence="2">Uncharacterized protein</fullName>
    </submittedName>
</protein>
<sequence length="312" mass="32811">MMLQTEALPPKPAPSSVLAVSVPISSPPPTDIAPPMTVAVNTAPPLPIFPSSLTIPPSLAAPDLAPPTAPPTPLNLPQLIALPPDTDLSPTTTPPLHRVPPQASTPPQALTLPSALSSATTLLPLPLAPESHALIFNPISILTLPSSSTSQSALETHHHLSGESLHPQQMTFDLGPNIDLHLDLDPPVGGADLCKGAADEASDCTGPAGVLGRIVGGTVARQDQWAQCRLSSDRRRFTLLIRQCALVPQSTVPTSLPECFVLGKWRVASTPARGTAGAPWCVRRLMGIGDWQVWSVGVTDVHDRINLEFTHE</sequence>
<evidence type="ECO:0000256" key="1">
    <source>
        <dbReference type="SAM" id="MobiDB-lite"/>
    </source>
</evidence>
<comment type="caution">
    <text evidence="2">The sequence shown here is derived from an EMBL/GenBank/DDBJ whole genome shotgun (WGS) entry which is preliminary data.</text>
</comment>